<evidence type="ECO:0000259" key="1">
    <source>
        <dbReference type="Pfam" id="PF18904"/>
    </source>
</evidence>
<sequence length="169" mass="19931">MTILTDKKKKIAQKNFLELLRNAQEETANSRQESTLKKEQFFRRFQEEFQQVRPVEKLVFNQADQEIKLQVTAIQEELKKLALSTQNLAKEVETAAVQTPVNPGIYHLNFFERLRQKIILLKKKIDESATWLGEFNQRSAKRNYYWAQVKKSGTKFMLSQERYMVTQAG</sequence>
<evidence type="ECO:0000313" key="2">
    <source>
        <dbReference type="EMBL" id="PJE68780.1"/>
    </source>
</evidence>
<feature type="domain" description="DUF5660" evidence="1">
    <location>
        <begin position="63"/>
        <end position="169"/>
    </location>
</feature>
<dbReference type="EMBL" id="PFEL01000108">
    <property type="protein sequence ID" value="PJE68780.1"/>
    <property type="molecule type" value="Genomic_DNA"/>
</dbReference>
<name>A0A2M8L4S9_9BACT</name>
<dbReference type="InterPro" id="IPR043719">
    <property type="entry name" value="DUF5660"/>
</dbReference>
<dbReference type="AlphaFoldDB" id="A0A2M8L4S9"/>
<accession>A0A2M8L4S9</accession>
<dbReference type="Pfam" id="PF18904">
    <property type="entry name" value="DUF5660"/>
    <property type="match status" value="1"/>
</dbReference>
<comment type="caution">
    <text evidence="2">The sequence shown here is derived from an EMBL/GenBank/DDBJ whole genome shotgun (WGS) entry which is preliminary data.</text>
</comment>
<gene>
    <name evidence="2" type="ORF">COU96_02985</name>
</gene>
<proteinExistence type="predicted"/>
<dbReference type="Proteomes" id="UP000229500">
    <property type="component" value="Unassembled WGS sequence"/>
</dbReference>
<reference evidence="3" key="1">
    <citation type="submission" date="2017-09" db="EMBL/GenBank/DDBJ databases">
        <title>Depth-based differentiation of microbial function through sediment-hosted aquifers and enrichment of novel symbionts in the deep terrestrial subsurface.</title>
        <authorList>
            <person name="Probst A.J."/>
            <person name="Ladd B."/>
            <person name="Jarett J.K."/>
            <person name="Geller-Mcgrath D.E."/>
            <person name="Sieber C.M.K."/>
            <person name="Emerson J.B."/>
            <person name="Anantharaman K."/>
            <person name="Thomas B.C."/>
            <person name="Malmstrom R."/>
            <person name="Stieglmeier M."/>
            <person name="Klingl A."/>
            <person name="Woyke T."/>
            <person name="Ryan C.M."/>
            <person name="Banfield J.F."/>
        </authorList>
    </citation>
    <scope>NUCLEOTIDE SEQUENCE [LARGE SCALE GENOMIC DNA]</scope>
</reference>
<evidence type="ECO:0000313" key="3">
    <source>
        <dbReference type="Proteomes" id="UP000229500"/>
    </source>
</evidence>
<organism evidence="2 3">
    <name type="scientific">Candidatus Shapirobacteria bacterium CG10_big_fil_rev_8_21_14_0_10_38_14</name>
    <dbReference type="NCBI Taxonomy" id="1974483"/>
    <lineage>
        <taxon>Bacteria</taxon>
        <taxon>Candidatus Shapironibacteriota</taxon>
    </lineage>
</organism>
<protein>
    <recommendedName>
        <fullName evidence="1">DUF5660 domain-containing protein</fullName>
    </recommendedName>
</protein>